<reference evidence="1 2" key="1">
    <citation type="submission" date="2011-04" db="EMBL/GenBank/DDBJ databases">
        <title>Complete sequence of Cellulomonas fimi ATCC 484.</title>
        <authorList>
            <consortium name="US DOE Joint Genome Institute"/>
            <person name="Lucas S."/>
            <person name="Han J."/>
            <person name="Lapidus A."/>
            <person name="Cheng J.-F."/>
            <person name="Goodwin L."/>
            <person name="Pitluck S."/>
            <person name="Peters L."/>
            <person name="Chertkov O."/>
            <person name="Detter J.C."/>
            <person name="Han C."/>
            <person name="Tapia R."/>
            <person name="Land M."/>
            <person name="Hauser L."/>
            <person name="Kyrpides N."/>
            <person name="Ivanova N."/>
            <person name="Ovchinnikova G."/>
            <person name="Pagani I."/>
            <person name="Mead D."/>
            <person name="Brumm P."/>
            <person name="Woyke T."/>
        </authorList>
    </citation>
    <scope>NUCLEOTIDE SEQUENCE [LARGE SCALE GENOMIC DNA]</scope>
    <source>
        <strain evidence="2">ATCC 484 / DSM 20113 / JCM 1341 / NBRC 15513 / NCIMB 8980 / NCTC 7547</strain>
    </source>
</reference>
<dbReference type="AlphaFoldDB" id="F4GYR1"/>
<keyword evidence="2" id="KW-1185">Reference proteome</keyword>
<gene>
    <name evidence="1" type="ordered locus">Celf_0640</name>
</gene>
<dbReference type="Proteomes" id="UP000008460">
    <property type="component" value="Chromosome"/>
</dbReference>
<dbReference type="EMBL" id="CP002666">
    <property type="protein sequence ID" value="AEE44780.1"/>
    <property type="molecule type" value="Genomic_DNA"/>
</dbReference>
<dbReference type="RefSeq" id="WP_013769809.1">
    <property type="nucleotide sequence ID" value="NC_015514.1"/>
</dbReference>
<name>F4GYR1_CELFA</name>
<dbReference type="KEGG" id="cfi:Celf_0640"/>
<organism evidence="1 2">
    <name type="scientific">Cellulomonas fimi (strain ATCC 484 / DSM 20113 / JCM 1341 / CCUG 24087 / LMG 16345 / NBRC 15513 / NCIMB 8980 / NCTC 7547 / NRS-133)</name>
    <dbReference type="NCBI Taxonomy" id="590998"/>
    <lineage>
        <taxon>Bacteria</taxon>
        <taxon>Bacillati</taxon>
        <taxon>Actinomycetota</taxon>
        <taxon>Actinomycetes</taxon>
        <taxon>Micrococcales</taxon>
        <taxon>Cellulomonadaceae</taxon>
        <taxon>Cellulomonas</taxon>
    </lineage>
</organism>
<accession>F4GYR1</accession>
<protein>
    <submittedName>
        <fullName evidence="1">Uncharacterized protein</fullName>
    </submittedName>
</protein>
<evidence type="ECO:0000313" key="2">
    <source>
        <dbReference type="Proteomes" id="UP000008460"/>
    </source>
</evidence>
<dbReference type="HOGENOM" id="CLU_2536430_0_0_11"/>
<dbReference type="STRING" id="590998.Celf_0640"/>
<proteinExistence type="predicted"/>
<sequence>MIFWGHLDSVDEHAARYRYTEERADGEPDPHAGILVVPAGDASACRMDGRDDVPLGALRVARKAAQERAATGEWPATTCWFSC</sequence>
<evidence type="ECO:0000313" key="1">
    <source>
        <dbReference type="EMBL" id="AEE44780.1"/>
    </source>
</evidence>